<dbReference type="STRING" id="1502745.SAMN02799620_03264"/>
<dbReference type="GO" id="GO:0016853">
    <property type="term" value="F:isomerase activity"/>
    <property type="evidence" value="ECO:0007669"/>
    <property type="project" value="InterPro"/>
</dbReference>
<dbReference type="Pfam" id="PF01263">
    <property type="entry name" value="Aldose_epim"/>
    <property type="match status" value="1"/>
</dbReference>
<dbReference type="AlphaFoldDB" id="A0A1G4WHK0"/>
<dbReference type="Proteomes" id="UP000199707">
    <property type="component" value="Unassembled WGS sequence"/>
</dbReference>
<accession>A0A1G4WHK0</accession>
<dbReference type="CDD" id="cd01081">
    <property type="entry name" value="Aldose_epim"/>
    <property type="match status" value="1"/>
</dbReference>
<dbReference type="EMBL" id="FMUB01000006">
    <property type="protein sequence ID" value="SCX22417.1"/>
    <property type="molecule type" value="Genomic_DNA"/>
</dbReference>
<sequence>MAQSDPAFQNVTLHDPSSALTATFVPGAGMIGTSLTEDGAEYLGQRRGLAAYVADGKTMGIPLLYPWANRLSANSYTVDGAVVTLTPGTGGVRADANGLPIHGVLAAYPGWLVTARTDNRLTATLDYSGNPRLLAAFPYPHVLTQDITLADRTLTIATTVTPTTAAPVPLCFGYHPYLQIPGVPRAEWVLQTPALRHLPVDEAGIPTGAQREWPASAEPLGTRTLDDGFTGVEDGAVFALSGGGRRLEVTYEQGYPAAQLFAPAGDDLVAVEPMAATTDALRRGDYAVAAGGPVTARFSIRVS</sequence>
<dbReference type="GO" id="GO:0005975">
    <property type="term" value="P:carbohydrate metabolic process"/>
    <property type="evidence" value="ECO:0007669"/>
    <property type="project" value="InterPro"/>
</dbReference>
<evidence type="ECO:0000313" key="1">
    <source>
        <dbReference type="EMBL" id="SCX22417.1"/>
    </source>
</evidence>
<dbReference type="InterPro" id="IPR014718">
    <property type="entry name" value="GH-type_carb-bd"/>
</dbReference>
<dbReference type="Gene3D" id="2.70.98.10">
    <property type="match status" value="1"/>
</dbReference>
<protein>
    <submittedName>
        <fullName evidence="1">Galactose mutarotase</fullName>
    </submittedName>
</protein>
<dbReference type="InterPro" id="IPR008183">
    <property type="entry name" value="Aldose_1/G6P_1-epimerase"/>
</dbReference>
<dbReference type="SUPFAM" id="SSF74650">
    <property type="entry name" value="Galactose mutarotase-like"/>
    <property type="match status" value="1"/>
</dbReference>
<name>A0A1G4WHK0_9MYCO</name>
<dbReference type="InterPro" id="IPR011013">
    <property type="entry name" value="Gal_mutarotase_sf_dom"/>
</dbReference>
<evidence type="ECO:0000313" key="2">
    <source>
        <dbReference type="Proteomes" id="UP000199707"/>
    </source>
</evidence>
<organism evidence="1 2">
    <name type="scientific">Mycolicibacterium fluoranthenivorans</name>
    <dbReference type="NCBI Taxonomy" id="258505"/>
    <lineage>
        <taxon>Bacteria</taxon>
        <taxon>Bacillati</taxon>
        <taxon>Actinomycetota</taxon>
        <taxon>Actinomycetes</taxon>
        <taxon>Mycobacteriales</taxon>
        <taxon>Mycobacteriaceae</taxon>
        <taxon>Mycolicibacterium</taxon>
    </lineage>
</organism>
<dbReference type="RefSeq" id="WP_235632893.1">
    <property type="nucleotide sequence ID" value="NZ_FMUB01000006.1"/>
</dbReference>
<dbReference type="GO" id="GO:0030246">
    <property type="term" value="F:carbohydrate binding"/>
    <property type="evidence" value="ECO:0007669"/>
    <property type="project" value="InterPro"/>
</dbReference>
<reference evidence="2" key="1">
    <citation type="submission" date="2016-10" db="EMBL/GenBank/DDBJ databases">
        <authorList>
            <person name="Varghese N."/>
            <person name="Submissions S."/>
        </authorList>
    </citation>
    <scope>NUCLEOTIDE SEQUENCE [LARGE SCALE GENOMIC DNA]</scope>
    <source>
        <strain evidence="2">UNC267MFSha1.1M11</strain>
    </source>
</reference>
<proteinExistence type="predicted"/>
<gene>
    <name evidence="1" type="ORF">SAMN02799620_03264</name>
</gene>